<dbReference type="Pfam" id="PF06271">
    <property type="entry name" value="RDD"/>
    <property type="match status" value="1"/>
</dbReference>
<evidence type="ECO:0000256" key="4">
    <source>
        <dbReference type="ARBA" id="ARBA00023136"/>
    </source>
</evidence>
<dbReference type="OrthoDB" id="9814143at2"/>
<dbReference type="RefSeq" id="WP_068843625.1">
    <property type="nucleotide sequence ID" value="NZ_FRBT01000001.1"/>
</dbReference>
<keyword evidence="4 5" id="KW-0472">Membrane</keyword>
<feature type="transmembrane region" description="Helical" evidence="5">
    <location>
        <begin position="28"/>
        <end position="49"/>
    </location>
</feature>
<evidence type="ECO:0000259" key="6">
    <source>
        <dbReference type="Pfam" id="PF06271"/>
    </source>
</evidence>
<evidence type="ECO:0000313" key="7">
    <source>
        <dbReference type="EMBL" id="SHL10847.1"/>
    </source>
</evidence>
<protein>
    <submittedName>
        <fullName evidence="7">Uncharacterized membrane protein YckC, RDD family</fullName>
    </submittedName>
</protein>
<keyword evidence="2 5" id="KW-0812">Transmembrane</keyword>
<accession>A0A1M6XXY4</accession>
<evidence type="ECO:0000313" key="8">
    <source>
        <dbReference type="Proteomes" id="UP000184028"/>
    </source>
</evidence>
<dbReference type="PANTHER" id="PTHR38480">
    <property type="entry name" value="SLR0254 PROTEIN"/>
    <property type="match status" value="1"/>
</dbReference>
<gene>
    <name evidence="7" type="ORF">SAMN05444484_101332</name>
</gene>
<keyword evidence="8" id="KW-1185">Reference proteome</keyword>
<sequence>MSELSINTTQNVKINFITASVGERIGSYFIDFAIKIAYVIVIWLIFFYWLHFDKLFANMDAWSSGAIFLMLYFPFFIYTLTLESIFEGQTIGKKLLKIKVVKIDGYQAGFGDYLMRWFFRLVDVSILGGIVALVTVISSQKGQRLGDMVAGTAVITLRNKINISHTILEEIGDSYVPTYPLVIKLSDNDMRIIKETFQNALAKNDHEMIHKLVAKIESVTGIKNQSGNNNDFLRVVLKDYNFYTQNM</sequence>
<dbReference type="InterPro" id="IPR010432">
    <property type="entry name" value="RDD"/>
</dbReference>
<evidence type="ECO:0000256" key="3">
    <source>
        <dbReference type="ARBA" id="ARBA00022989"/>
    </source>
</evidence>
<dbReference type="STRING" id="946677.SAMN05444484_101332"/>
<evidence type="ECO:0000256" key="1">
    <source>
        <dbReference type="ARBA" id="ARBA00004141"/>
    </source>
</evidence>
<reference evidence="8" key="1">
    <citation type="submission" date="2016-11" db="EMBL/GenBank/DDBJ databases">
        <authorList>
            <person name="Varghese N."/>
            <person name="Submissions S."/>
        </authorList>
    </citation>
    <scope>NUCLEOTIDE SEQUENCE [LARGE SCALE GENOMIC DNA]</scope>
    <source>
        <strain evidence="8">DSM 24724</strain>
    </source>
</reference>
<dbReference type="GO" id="GO:0016020">
    <property type="term" value="C:membrane"/>
    <property type="evidence" value="ECO:0007669"/>
    <property type="project" value="UniProtKB-SubCell"/>
</dbReference>
<proteinExistence type="predicted"/>
<dbReference type="Proteomes" id="UP000184028">
    <property type="component" value="Unassembled WGS sequence"/>
</dbReference>
<evidence type="ECO:0000256" key="5">
    <source>
        <dbReference type="SAM" id="Phobius"/>
    </source>
</evidence>
<evidence type="ECO:0000256" key="2">
    <source>
        <dbReference type="ARBA" id="ARBA00022692"/>
    </source>
</evidence>
<dbReference type="AlphaFoldDB" id="A0A1M6XXY4"/>
<name>A0A1M6XXY4_9FLAO</name>
<feature type="transmembrane region" description="Helical" evidence="5">
    <location>
        <begin position="117"/>
        <end position="138"/>
    </location>
</feature>
<organism evidence="7 8">
    <name type="scientific">Flavobacterium chilense</name>
    <dbReference type="NCBI Taxonomy" id="946677"/>
    <lineage>
        <taxon>Bacteria</taxon>
        <taxon>Pseudomonadati</taxon>
        <taxon>Bacteroidota</taxon>
        <taxon>Flavobacteriia</taxon>
        <taxon>Flavobacteriales</taxon>
        <taxon>Flavobacteriaceae</taxon>
        <taxon>Flavobacterium</taxon>
    </lineage>
</organism>
<feature type="domain" description="RDD" evidence="6">
    <location>
        <begin position="18"/>
        <end position="151"/>
    </location>
</feature>
<dbReference type="PANTHER" id="PTHR38480:SF1">
    <property type="entry name" value="SLR0254 PROTEIN"/>
    <property type="match status" value="1"/>
</dbReference>
<keyword evidence="3 5" id="KW-1133">Transmembrane helix</keyword>
<dbReference type="EMBL" id="FRBT01000001">
    <property type="protein sequence ID" value="SHL10847.1"/>
    <property type="molecule type" value="Genomic_DNA"/>
</dbReference>
<comment type="subcellular location">
    <subcellularLocation>
        <location evidence="1">Membrane</location>
        <topology evidence="1">Multi-pass membrane protein</topology>
    </subcellularLocation>
</comment>
<feature type="transmembrane region" description="Helical" evidence="5">
    <location>
        <begin position="61"/>
        <end position="80"/>
    </location>
</feature>